<evidence type="ECO:0000313" key="3">
    <source>
        <dbReference type="EMBL" id="USG62619.1"/>
    </source>
</evidence>
<accession>A0ABY4W6T5</accession>
<dbReference type="InterPro" id="IPR050563">
    <property type="entry name" value="4-hydroxybenzoyl-CoA_TE"/>
</dbReference>
<dbReference type="Pfam" id="PF13279">
    <property type="entry name" value="4HBT_2"/>
    <property type="match status" value="1"/>
</dbReference>
<dbReference type="RefSeq" id="WP_251936562.1">
    <property type="nucleotide sequence ID" value="NZ_CP098747.1"/>
</dbReference>
<organism evidence="3 4">
    <name type="scientific">Sneathiella marina</name>
    <dbReference type="NCBI Taxonomy" id="2950108"/>
    <lineage>
        <taxon>Bacteria</taxon>
        <taxon>Pseudomonadati</taxon>
        <taxon>Pseudomonadota</taxon>
        <taxon>Alphaproteobacteria</taxon>
        <taxon>Sneathiellales</taxon>
        <taxon>Sneathiellaceae</taxon>
        <taxon>Sneathiella</taxon>
    </lineage>
</organism>
<reference evidence="3" key="1">
    <citation type="submission" date="2022-06" db="EMBL/GenBank/DDBJ databases">
        <title>Sneathiella actinostolidae sp. nov., isolated from a sea anemonein the Western Pacific Ocean.</title>
        <authorList>
            <person name="Wei M.J."/>
        </authorList>
    </citation>
    <scope>NUCLEOTIDE SEQUENCE</scope>
    <source>
        <strain evidence="3">PHK-P5</strain>
    </source>
</reference>
<evidence type="ECO:0000256" key="1">
    <source>
        <dbReference type="ARBA" id="ARBA00005953"/>
    </source>
</evidence>
<comment type="similarity">
    <text evidence="1">Belongs to the 4-hydroxybenzoyl-CoA thioesterase family.</text>
</comment>
<evidence type="ECO:0000256" key="2">
    <source>
        <dbReference type="ARBA" id="ARBA00022801"/>
    </source>
</evidence>
<name>A0ABY4W6T5_9PROT</name>
<dbReference type="InterPro" id="IPR029069">
    <property type="entry name" value="HotDog_dom_sf"/>
</dbReference>
<protein>
    <submittedName>
        <fullName evidence="3">Acyl-CoA thioesterase</fullName>
    </submittedName>
</protein>
<dbReference type="PANTHER" id="PTHR31793">
    <property type="entry name" value="4-HYDROXYBENZOYL-COA THIOESTERASE FAMILY MEMBER"/>
    <property type="match status" value="1"/>
</dbReference>
<dbReference type="CDD" id="cd00586">
    <property type="entry name" value="4HBT"/>
    <property type="match status" value="1"/>
</dbReference>
<proteinExistence type="inferred from homology"/>
<keyword evidence="2" id="KW-0378">Hydrolase</keyword>
<dbReference type="EMBL" id="CP098747">
    <property type="protein sequence ID" value="USG62619.1"/>
    <property type="molecule type" value="Genomic_DNA"/>
</dbReference>
<dbReference type="Gene3D" id="3.10.129.10">
    <property type="entry name" value="Hotdog Thioesterase"/>
    <property type="match status" value="1"/>
</dbReference>
<evidence type="ECO:0000313" key="4">
    <source>
        <dbReference type="Proteomes" id="UP001056291"/>
    </source>
</evidence>
<dbReference type="SUPFAM" id="SSF54637">
    <property type="entry name" value="Thioesterase/thiol ester dehydrase-isomerase"/>
    <property type="match status" value="1"/>
</dbReference>
<dbReference type="PANTHER" id="PTHR31793:SF27">
    <property type="entry name" value="NOVEL THIOESTERASE SUPERFAMILY DOMAIN AND SAPOSIN A-TYPE DOMAIN CONTAINING PROTEIN (0610012H03RIK)"/>
    <property type="match status" value="1"/>
</dbReference>
<sequence>MISADVVIKTQFYDLDPMEIVWHGNYARFFEQARCALLDKLNYNYHQMSESGFAWPIVDMRIKYVRPLRFPQSVKVTATLVEYENRLKINYLIQDMKNNERLTKGYTIQVAIDRNTEEMMFQSPVAFRQKVEEILCD</sequence>
<gene>
    <name evidence="3" type="ORF">NBZ79_06470</name>
</gene>
<dbReference type="Proteomes" id="UP001056291">
    <property type="component" value="Chromosome"/>
</dbReference>
<keyword evidence="4" id="KW-1185">Reference proteome</keyword>